<evidence type="ECO:0000313" key="28">
    <source>
        <dbReference type="Proteomes" id="UP001139721"/>
    </source>
</evidence>
<organism evidence="27 28">
    <name type="scientific">Legionella maioricensis</name>
    <dbReference type="NCBI Taxonomy" id="2896528"/>
    <lineage>
        <taxon>Bacteria</taxon>
        <taxon>Pseudomonadati</taxon>
        <taxon>Pseudomonadota</taxon>
        <taxon>Gammaproteobacteria</taxon>
        <taxon>Legionellales</taxon>
        <taxon>Legionellaceae</taxon>
        <taxon>Legionella</taxon>
    </lineage>
</organism>
<dbReference type="PROSITE" id="PS50850">
    <property type="entry name" value="MFS"/>
    <property type="match status" value="1"/>
</dbReference>
<evidence type="ECO:0000256" key="1">
    <source>
        <dbReference type="ARBA" id="ARBA00004155"/>
    </source>
</evidence>
<evidence type="ECO:0000256" key="18">
    <source>
        <dbReference type="ARBA" id="ARBA00044912"/>
    </source>
</evidence>
<keyword evidence="28" id="KW-1185">Reference proteome</keyword>
<comment type="catalytic activity">
    <reaction evidence="14">
        <text>L-aspartyl-L-lysine(out) = L-aspartyl-L-lysine(in)</text>
        <dbReference type="Rhea" id="RHEA:79411"/>
        <dbReference type="ChEBI" id="CHEBI:229953"/>
    </reaction>
</comment>
<feature type="transmembrane region" description="Helical" evidence="25">
    <location>
        <begin position="7"/>
        <end position="24"/>
    </location>
</feature>
<evidence type="ECO:0000256" key="5">
    <source>
        <dbReference type="ARBA" id="ARBA00022989"/>
    </source>
</evidence>
<feature type="transmembrane region" description="Helical" evidence="25">
    <location>
        <begin position="36"/>
        <end position="56"/>
    </location>
</feature>
<comment type="catalytic activity">
    <reaction evidence="13">
        <text>L-alpha-aminoacyl-L-lysine(out) = L-alpha-aminoacyl-L-lysine(in)</text>
        <dbReference type="Rhea" id="RHEA:79383"/>
        <dbReference type="ChEBI" id="CHEBI:229966"/>
    </reaction>
</comment>
<comment type="similarity">
    <text evidence="2">Belongs to the major facilitator superfamily.</text>
</comment>
<dbReference type="Gene3D" id="1.20.1250.20">
    <property type="entry name" value="MFS general substrate transporter like domains"/>
    <property type="match status" value="2"/>
</dbReference>
<evidence type="ECO:0000256" key="25">
    <source>
        <dbReference type="SAM" id="Phobius"/>
    </source>
</evidence>
<dbReference type="PANTHER" id="PTHR23512:SF3">
    <property type="entry name" value="MAJOR FACILITATOR SUPERFAMILY DOMAIN-CONTAINING PROTEIN 1"/>
    <property type="match status" value="1"/>
</dbReference>
<feature type="transmembrane region" description="Helical" evidence="25">
    <location>
        <begin position="337"/>
        <end position="360"/>
    </location>
</feature>
<comment type="catalytic activity">
    <reaction evidence="8">
        <text>L-lysyl-L-alanine(out) = L-lysyl-L-alanine(in)</text>
        <dbReference type="Rhea" id="RHEA:79399"/>
        <dbReference type="ChEBI" id="CHEBI:229954"/>
    </reaction>
</comment>
<feature type="transmembrane region" description="Helical" evidence="25">
    <location>
        <begin position="132"/>
        <end position="151"/>
    </location>
</feature>
<evidence type="ECO:0000256" key="4">
    <source>
        <dbReference type="ARBA" id="ARBA00022692"/>
    </source>
</evidence>
<evidence type="ECO:0000256" key="24">
    <source>
        <dbReference type="ARBA" id="ARBA00046376"/>
    </source>
</evidence>
<proteinExistence type="inferred from homology"/>
<comment type="catalytic activity">
    <reaction evidence="17">
        <text>L-arginyl-glycine(out) = L-arginyl-glycine(in)</text>
        <dbReference type="Rhea" id="RHEA:79391"/>
        <dbReference type="ChEBI" id="CHEBI:229955"/>
    </reaction>
</comment>
<comment type="catalytic activity">
    <reaction evidence="10">
        <text>L-alpha-aminoacyl-L-arginine(out) = L-alpha-aminoacyl-L-arginine(in)</text>
        <dbReference type="Rhea" id="RHEA:79367"/>
        <dbReference type="ChEBI" id="CHEBI:229968"/>
    </reaction>
</comment>
<sequence length="424" mass="47001">MPKNKYFPYVMWAFPLLFFTYQFILRLWPGLMMQQMMMQFSISSSQFGLIAAFYYYGYSSMQIPVAMLLDRFGAKYIVFAFALICGVATLLFTYSTNWYLACFSRFLVGAGSAVGFLGVSKVVSEWFSAQQYTKMIGLSFTVGLIGAIFGGKPISLFIERYDWQQVALTLALVSMLIGYGAYFFLRSNQNRKNGDSSTESFKIAHFKVLLSSPAIWLLALANLLMVGSLEGFSDVWGIPYLMKAYSISKGNAAQLISFVFFGMLCGGPLLAFCSKKLGNYAVIALCGFGMAIAFAALLLCKNYHWWYLAFLFFSIGVMCCYQVIIFAAGANLVKAHYLGVTIAFLNCINMLGGSFFHTAIGRLIDVFWTGALNDSGVKQYSLIAYQSALILIPACACLGALMVCFLGITMKQRNKVLIAAFKTA</sequence>
<keyword evidence="7" id="KW-0458">Lysosome</keyword>
<comment type="caution">
    <text evidence="27">The sequence shown here is derived from an EMBL/GenBank/DDBJ whole genome shotgun (WGS) entry which is preliminary data.</text>
</comment>
<evidence type="ECO:0000256" key="11">
    <source>
        <dbReference type="ARBA" id="ARBA00044884"/>
    </source>
</evidence>
<comment type="catalytic activity">
    <reaction evidence="16">
        <text>L-lysyl-L-lysine(out) = L-lysyl-L-lysine(in)</text>
        <dbReference type="Rhea" id="RHEA:79403"/>
        <dbReference type="ChEBI" id="CHEBI:229956"/>
    </reaction>
</comment>
<dbReference type="Pfam" id="PF07690">
    <property type="entry name" value="MFS_1"/>
    <property type="match status" value="1"/>
</dbReference>
<evidence type="ECO:0000256" key="22">
    <source>
        <dbReference type="ARBA" id="ARBA00045018"/>
    </source>
</evidence>
<comment type="function">
    <text evidence="23">Lysosomal dipeptide uniporter that selectively exports lysine, arginine or histidine-containing dipeptides with a net positive charge from the lysosome lumen into the cytosol. Could play a role in a specific type of protein O-glycosylation indirectly regulating macrophages migration and tissue invasion. Also essential for liver homeostasis.</text>
</comment>
<gene>
    <name evidence="27" type="ORF">LOX96_02845</name>
</gene>
<comment type="catalytic activity">
    <reaction evidence="9">
        <text>L-histidyl-glycine(out) = L-histidyl-glycine(in)</text>
        <dbReference type="Rhea" id="RHEA:79395"/>
        <dbReference type="ChEBI" id="CHEBI:229957"/>
    </reaction>
</comment>
<feature type="transmembrane region" description="Helical" evidence="25">
    <location>
        <begin position="206"/>
        <end position="232"/>
    </location>
</feature>
<evidence type="ECO:0000256" key="2">
    <source>
        <dbReference type="ARBA" id="ARBA00008335"/>
    </source>
</evidence>
<evidence type="ECO:0000256" key="9">
    <source>
        <dbReference type="ARBA" id="ARBA00044878"/>
    </source>
</evidence>
<comment type="catalytic activity">
    <reaction evidence="20">
        <text>L-lysyl-glycine(out) = L-lysyl-glycine(in)</text>
        <dbReference type="Rhea" id="RHEA:79407"/>
        <dbReference type="ChEBI" id="CHEBI:191202"/>
    </reaction>
</comment>
<dbReference type="Proteomes" id="UP001139721">
    <property type="component" value="Unassembled WGS sequence"/>
</dbReference>
<evidence type="ECO:0000256" key="7">
    <source>
        <dbReference type="ARBA" id="ARBA00023228"/>
    </source>
</evidence>
<comment type="catalytic activity">
    <reaction evidence="11">
        <text>L-alpha-aminoacyl-L-histidine(out) = L-alpha-aminoacyl-L-histidine(in)</text>
        <dbReference type="Rhea" id="RHEA:79375"/>
        <dbReference type="ChEBI" id="CHEBI:229967"/>
    </reaction>
</comment>
<name>A0A9X2CYC1_9GAMM</name>
<evidence type="ECO:0000256" key="6">
    <source>
        <dbReference type="ARBA" id="ARBA00023136"/>
    </source>
</evidence>
<dbReference type="InterPro" id="IPR052187">
    <property type="entry name" value="MFSD1"/>
</dbReference>
<feature type="transmembrane region" description="Helical" evidence="25">
    <location>
        <begin position="380"/>
        <end position="408"/>
    </location>
</feature>
<protein>
    <recommendedName>
        <fullName evidence="21">Lysosomal dipeptide transporter MFSD1</fullName>
    </recommendedName>
    <alternativeName>
        <fullName evidence="22">Major facilitator superfamily domain-containing protein 1</fullName>
    </alternativeName>
</protein>
<evidence type="ECO:0000259" key="26">
    <source>
        <dbReference type="PROSITE" id="PS50850"/>
    </source>
</evidence>
<evidence type="ECO:0000256" key="10">
    <source>
        <dbReference type="ARBA" id="ARBA00044881"/>
    </source>
</evidence>
<feature type="transmembrane region" description="Helical" evidence="25">
    <location>
        <begin position="76"/>
        <end position="92"/>
    </location>
</feature>
<feature type="transmembrane region" description="Helical" evidence="25">
    <location>
        <begin position="280"/>
        <end position="299"/>
    </location>
</feature>
<feature type="transmembrane region" description="Helical" evidence="25">
    <location>
        <begin position="252"/>
        <end position="273"/>
    </location>
</feature>
<evidence type="ECO:0000256" key="8">
    <source>
        <dbReference type="ARBA" id="ARBA00044876"/>
    </source>
</evidence>
<dbReference type="AlphaFoldDB" id="A0A9X2CYC1"/>
<dbReference type="GO" id="GO:0022857">
    <property type="term" value="F:transmembrane transporter activity"/>
    <property type="evidence" value="ECO:0007669"/>
    <property type="project" value="InterPro"/>
</dbReference>
<feature type="transmembrane region" description="Helical" evidence="25">
    <location>
        <begin position="98"/>
        <end position="120"/>
    </location>
</feature>
<evidence type="ECO:0000256" key="3">
    <source>
        <dbReference type="ARBA" id="ARBA00022448"/>
    </source>
</evidence>
<comment type="catalytic activity">
    <reaction evidence="18">
        <text>L-histidyl-L-alpha-amino acid(out) = L-histidyl-L-alpha-amino acid(in)</text>
        <dbReference type="Rhea" id="RHEA:79379"/>
        <dbReference type="ChEBI" id="CHEBI:229964"/>
    </reaction>
</comment>
<feature type="transmembrane region" description="Helical" evidence="25">
    <location>
        <begin position="163"/>
        <end position="185"/>
    </location>
</feature>
<evidence type="ECO:0000256" key="14">
    <source>
        <dbReference type="ARBA" id="ARBA00044898"/>
    </source>
</evidence>
<dbReference type="InterPro" id="IPR011701">
    <property type="entry name" value="MFS"/>
</dbReference>
<reference evidence="27" key="1">
    <citation type="submission" date="2021-11" db="EMBL/GenBank/DDBJ databases">
        <title>Legionella maioricencis sp. nov., a new species isolated from hot water samples in Mallorca.</title>
        <authorList>
            <person name="Crespi S."/>
            <person name="Drasar V."/>
            <person name="Salva-Serra F."/>
            <person name="Jaen-Luchoro D."/>
            <person name="Pineiro-Iglesias B."/>
            <person name="Aliaga F."/>
            <person name="Fernandez-Juarez V."/>
            <person name="Coll G."/>
            <person name="Moore E.R.B."/>
            <person name="Bennasar-Figueras A."/>
        </authorList>
    </citation>
    <scope>NUCLEOTIDE SEQUENCE</scope>
    <source>
        <strain evidence="27">HCPI-6</strain>
    </source>
</reference>
<dbReference type="EMBL" id="JAJKBJ010000002">
    <property type="protein sequence ID" value="MCL9683021.1"/>
    <property type="molecule type" value="Genomic_DNA"/>
</dbReference>
<keyword evidence="4 25" id="KW-0812">Transmembrane</keyword>
<comment type="catalytic activity">
    <reaction evidence="12">
        <text>L-lysyl-L-alpha-amino acid(out) = L-lysyl-L-alpha-amino acid(in)</text>
        <dbReference type="Rhea" id="RHEA:79387"/>
        <dbReference type="ChEBI" id="CHEBI:229965"/>
    </reaction>
</comment>
<evidence type="ECO:0000256" key="15">
    <source>
        <dbReference type="ARBA" id="ARBA00044899"/>
    </source>
</evidence>
<keyword evidence="3" id="KW-0813">Transport</keyword>
<dbReference type="InterPro" id="IPR036259">
    <property type="entry name" value="MFS_trans_sf"/>
</dbReference>
<keyword evidence="6 25" id="KW-0472">Membrane</keyword>
<evidence type="ECO:0000256" key="13">
    <source>
        <dbReference type="ARBA" id="ARBA00044893"/>
    </source>
</evidence>
<comment type="subcellular location">
    <subcellularLocation>
        <location evidence="1">Lysosome membrane</location>
        <topology evidence="1">Multi-pass membrane protein</topology>
    </subcellularLocation>
</comment>
<dbReference type="InterPro" id="IPR020846">
    <property type="entry name" value="MFS_dom"/>
</dbReference>
<evidence type="ECO:0000256" key="23">
    <source>
        <dbReference type="ARBA" id="ARBA00045709"/>
    </source>
</evidence>
<comment type="subunit">
    <text evidence="24">Homodimer. Interacts with lysosomal protein GLMP (via lumenal domain); the interaction starts while both proteins are still in the endoplasmic reticulum and is required for stabilization of MFSD1 in lysosomes but has no direct effect on its targeting to lysosomes or transporter activity.</text>
</comment>
<dbReference type="GO" id="GO:0005765">
    <property type="term" value="C:lysosomal membrane"/>
    <property type="evidence" value="ECO:0007669"/>
    <property type="project" value="UniProtKB-SubCell"/>
</dbReference>
<evidence type="ECO:0000256" key="21">
    <source>
        <dbReference type="ARBA" id="ARBA00044985"/>
    </source>
</evidence>
<evidence type="ECO:0000256" key="17">
    <source>
        <dbReference type="ARBA" id="ARBA00044903"/>
    </source>
</evidence>
<feature type="domain" description="Major facilitator superfamily (MFS) profile" evidence="26">
    <location>
        <begin position="8"/>
        <end position="411"/>
    </location>
</feature>
<feature type="transmembrane region" description="Helical" evidence="25">
    <location>
        <begin position="305"/>
        <end position="330"/>
    </location>
</feature>
<comment type="catalytic activity">
    <reaction evidence="15">
        <text>L-arginyl-L-alpha-amino acid(out) = L-arginyl-L-alpha-amino acid(in)</text>
        <dbReference type="Rhea" id="RHEA:79371"/>
        <dbReference type="ChEBI" id="CHEBI:84315"/>
    </reaction>
</comment>
<dbReference type="SUPFAM" id="SSF103473">
    <property type="entry name" value="MFS general substrate transporter"/>
    <property type="match status" value="1"/>
</dbReference>
<evidence type="ECO:0000256" key="12">
    <source>
        <dbReference type="ARBA" id="ARBA00044891"/>
    </source>
</evidence>
<accession>A0A9X2CYC1</accession>
<comment type="catalytic activity">
    <reaction evidence="19">
        <text>L-alanyl-L-lysine(out) = L-alanyl-L-lysine(in)</text>
        <dbReference type="Rhea" id="RHEA:79415"/>
        <dbReference type="ChEBI" id="CHEBI:192470"/>
    </reaction>
</comment>
<evidence type="ECO:0000256" key="16">
    <source>
        <dbReference type="ARBA" id="ARBA00044900"/>
    </source>
</evidence>
<evidence type="ECO:0000256" key="19">
    <source>
        <dbReference type="ARBA" id="ARBA00044919"/>
    </source>
</evidence>
<evidence type="ECO:0000256" key="20">
    <source>
        <dbReference type="ARBA" id="ARBA00044924"/>
    </source>
</evidence>
<dbReference type="PANTHER" id="PTHR23512">
    <property type="entry name" value="MAJOR FACILITATOR SUPERFAMILY DOMAIN-CONTAINING PROTEIN 1"/>
    <property type="match status" value="1"/>
</dbReference>
<keyword evidence="5 25" id="KW-1133">Transmembrane helix</keyword>
<evidence type="ECO:0000313" key="27">
    <source>
        <dbReference type="EMBL" id="MCL9683021.1"/>
    </source>
</evidence>